<organism evidence="2 3">
    <name type="scientific">Caulobacter ginsengisoli</name>
    <dbReference type="NCBI Taxonomy" id="400775"/>
    <lineage>
        <taxon>Bacteria</taxon>
        <taxon>Pseudomonadati</taxon>
        <taxon>Pseudomonadota</taxon>
        <taxon>Alphaproteobacteria</taxon>
        <taxon>Caulobacterales</taxon>
        <taxon>Caulobacteraceae</taxon>
        <taxon>Caulobacter</taxon>
    </lineage>
</organism>
<feature type="chain" id="PRO_5045645513" description="Thioredoxin-like fold domain-containing protein" evidence="1">
    <location>
        <begin position="22"/>
        <end position="201"/>
    </location>
</feature>
<sequence>MRLLFAGLLISLTLAACSAKAASEPVTLTADAAQAGQLLDRAGWVSPGLKGRAVYLVSFRDCPGCQFVERSLFPRLQAQGIDTRVIVFARPDIAVIKQSTPAERATVAQLWLARDWGLLQRWLAADSAAWTAPGVPRADKDPARLKALAESRRTAETLMKLATRAGLSPGTPLLMWRDKGGRLRACHCTSPQAFAVLRGEL</sequence>
<comment type="caution">
    <text evidence="2">The sequence shown here is derived from an EMBL/GenBank/DDBJ whole genome shotgun (WGS) entry which is preliminary data.</text>
</comment>
<keyword evidence="1" id="KW-0732">Signal</keyword>
<proteinExistence type="predicted"/>
<evidence type="ECO:0000313" key="2">
    <source>
        <dbReference type="EMBL" id="MDQ0466856.1"/>
    </source>
</evidence>
<protein>
    <recommendedName>
        <fullName evidence="4">Thioredoxin-like fold domain-containing protein</fullName>
    </recommendedName>
</protein>
<name>A0ABU0IXX3_9CAUL</name>
<evidence type="ECO:0008006" key="4">
    <source>
        <dbReference type="Google" id="ProtNLM"/>
    </source>
</evidence>
<dbReference type="PROSITE" id="PS51257">
    <property type="entry name" value="PROKAR_LIPOPROTEIN"/>
    <property type="match status" value="1"/>
</dbReference>
<evidence type="ECO:0000256" key="1">
    <source>
        <dbReference type="SAM" id="SignalP"/>
    </source>
</evidence>
<evidence type="ECO:0000313" key="3">
    <source>
        <dbReference type="Proteomes" id="UP001228905"/>
    </source>
</evidence>
<keyword evidence="3" id="KW-1185">Reference proteome</keyword>
<dbReference type="RefSeq" id="WP_307353045.1">
    <property type="nucleotide sequence ID" value="NZ_JAUSVS010000015.1"/>
</dbReference>
<accession>A0ABU0IXX3</accession>
<dbReference type="Proteomes" id="UP001228905">
    <property type="component" value="Unassembled WGS sequence"/>
</dbReference>
<feature type="signal peptide" evidence="1">
    <location>
        <begin position="1"/>
        <end position="21"/>
    </location>
</feature>
<gene>
    <name evidence="2" type="ORF">QO010_004652</name>
</gene>
<dbReference type="EMBL" id="JAUSVS010000015">
    <property type="protein sequence ID" value="MDQ0466856.1"/>
    <property type="molecule type" value="Genomic_DNA"/>
</dbReference>
<reference evidence="2 3" key="1">
    <citation type="submission" date="2023-07" db="EMBL/GenBank/DDBJ databases">
        <title>Genomic Encyclopedia of Type Strains, Phase IV (KMG-IV): sequencing the most valuable type-strain genomes for metagenomic binning, comparative biology and taxonomic classification.</title>
        <authorList>
            <person name="Goeker M."/>
        </authorList>
    </citation>
    <scope>NUCLEOTIDE SEQUENCE [LARGE SCALE GENOMIC DNA]</scope>
    <source>
        <strain evidence="2 3">DSM 18695</strain>
    </source>
</reference>